<evidence type="ECO:0000313" key="6">
    <source>
        <dbReference type="Proteomes" id="UP000255283"/>
    </source>
</evidence>
<dbReference type="AlphaFoldDB" id="A0AAQ1UGE4"/>
<protein>
    <submittedName>
        <fullName evidence="5">Melibiose operon regulatory protein</fullName>
    </submittedName>
</protein>
<dbReference type="InterPro" id="IPR018060">
    <property type="entry name" value="HTH_AraC"/>
</dbReference>
<dbReference type="PANTHER" id="PTHR43280:SF32">
    <property type="entry name" value="TRANSCRIPTIONAL REGULATORY PROTEIN"/>
    <property type="match status" value="1"/>
</dbReference>
<accession>A0AAQ1UGE4</accession>
<comment type="caution">
    <text evidence="5">The sequence shown here is derived from an EMBL/GenBank/DDBJ whole genome shotgun (WGS) entry which is preliminary data.</text>
</comment>
<dbReference type="PANTHER" id="PTHR43280">
    <property type="entry name" value="ARAC-FAMILY TRANSCRIPTIONAL REGULATOR"/>
    <property type="match status" value="1"/>
</dbReference>
<dbReference type="SMART" id="SM00342">
    <property type="entry name" value="HTH_ARAC"/>
    <property type="match status" value="1"/>
</dbReference>
<dbReference type="EMBL" id="UGTJ01000001">
    <property type="protein sequence ID" value="SUB79488.1"/>
    <property type="molecule type" value="Genomic_DNA"/>
</dbReference>
<dbReference type="RefSeq" id="WP_115153294.1">
    <property type="nucleotide sequence ID" value="NZ_DBFWLE010000018.1"/>
</dbReference>
<feature type="domain" description="HTH araC/xylS-type" evidence="4">
    <location>
        <begin position="193"/>
        <end position="290"/>
    </location>
</feature>
<proteinExistence type="predicted"/>
<reference evidence="5 6" key="1">
    <citation type="submission" date="2018-06" db="EMBL/GenBank/DDBJ databases">
        <authorList>
            <consortium name="Pathogen Informatics"/>
            <person name="Doyle S."/>
        </authorList>
    </citation>
    <scope>NUCLEOTIDE SEQUENCE [LARGE SCALE GENOMIC DNA]</scope>
    <source>
        <strain evidence="5 6">NCTC13063</strain>
    </source>
</reference>
<evidence type="ECO:0000256" key="2">
    <source>
        <dbReference type="ARBA" id="ARBA00023125"/>
    </source>
</evidence>
<sequence>MKDFHNLSNYVASNNIRDCFGAMTAYIAANKESIGKLINGIKYVNFYSLILVVDGFLELSVNDERIRVEQHDMLRLSPHQRVDFITCSPEYESEQLFLEAGMYKDIIHNDENLYHATPPQQLEQMLHISLSESKASELNGICSQIQKTISHPHLYKKEMLEFLIHLLLMFVSEVSSGNKVEPMDLKHKENIFKIFMHLAANHFRQERQVNFYADRLNITPAYLSRIVKEVSGNTVYGYLSGFVYNEACNLLKTTDKTIGEISDELGFKDQSAFTNFFKQKSGLSPKSYRR</sequence>
<dbReference type="SUPFAM" id="SSF51215">
    <property type="entry name" value="Regulatory protein AraC"/>
    <property type="match status" value="1"/>
</dbReference>
<evidence type="ECO:0000259" key="4">
    <source>
        <dbReference type="PROSITE" id="PS01124"/>
    </source>
</evidence>
<dbReference type="PROSITE" id="PS01124">
    <property type="entry name" value="HTH_ARAC_FAMILY_2"/>
    <property type="match status" value="1"/>
</dbReference>
<dbReference type="Proteomes" id="UP000255283">
    <property type="component" value="Unassembled WGS sequence"/>
</dbReference>
<evidence type="ECO:0000256" key="3">
    <source>
        <dbReference type="ARBA" id="ARBA00023163"/>
    </source>
</evidence>
<keyword evidence="3" id="KW-0804">Transcription</keyword>
<dbReference type="Pfam" id="PF12833">
    <property type="entry name" value="HTH_18"/>
    <property type="match status" value="1"/>
</dbReference>
<dbReference type="InterPro" id="IPR037923">
    <property type="entry name" value="HTH-like"/>
</dbReference>
<evidence type="ECO:0000256" key="1">
    <source>
        <dbReference type="ARBA" id="ARBA00023015"/>
    </source>
</evidence>
<gene>
    <name evidence="5" type="primary">melR</name>
    <name evidence="5" type="ORF">NCTC13063_00754</name>
</gene>
<dbReference type="Gene3D" id="1.10.10.60">
    <property type="entry name" value="Homeodomain-like"/>
    <property type="match status" value="1"/>
</dbReference>
<name>A0AAQ1UGE4_9BACT</name>
<dbReference type="PRINTS" id="PR00032">
    <property type="entry name" value="HTHARAC"/>
</dbReference>
<dbReference type="InterPro" id="IPR009057">
    <property type="entry name" value="Homeodomain-like_sf"/>
</dbReference>
<dbReference type="InterPro" id="IPR020449">
    <property type="entry name" value="Tscrpt_reg_AraC-type_HTH"/>
</dbReference>
<dbReference type="GO" id="GO:0043565">
    <property type="term" value="F:sequence-specific DNA binding"/>
    <property type="evidence" value="ECO:0007669"/>
    <property type="project" value="InterPro"/>
</dbReference>
<organism evidence="5 6">
    <name type="scientific">Segatella buccae</name>
    <dbReference type="NCBI Taxonomy" id="28126"/>
    <lineage>
        <taxon>Bacteria</taxon>
        <taxon>Pseudomonadati</taxon>
        <taxon>Bacteroidota</taxon>
        <taxon>Bacteroidia</taxon>
        <taxon>Bacteroidales</taxon>
        <taxon>Prevotellaceae</taxon>
        <taxon>Segatella</taxon>
    </lineage>
</organism>
<keyword evidence="1" id="KW-0805">Transcription regulation</keyword>
<keyword evidence="2" id="KW-0238">DNA-binding</keyword>
<dbReference type="SUPFAM" id="SSF46689">
    <property type="entry name" value="Homeodomain-like"/>
    <property type="match status" value="1"/>
</dbReference>
<evidence type="ECO:0000313" key="5">
    <source>
        <dbReference type="EMBL" id="SUB79488.1"/>
    </source>
</evidence>
<dbReference type="GO" id="GO:0003700">
    <property type="term" value="F:DNA-binding transcription factor activity"/>
    <property type="evidence" value="ECO:0007669"/>
    <property type="project" value="InterPro"/>
</dbReference>